<dbReference type="GO" id="GO:0043565">
    <property type="term" value="F:sequence-specific DNA binding"/>
    <property type="evidence" value="ECO:0007669"/>
    <property type="project" value="TreeGrafter"/>
</dbReference>
<dbReference type="GO" id="GO:0003700">
    <property type="term" value="F:DNA-binding transcription factor activity"/>
    <property type="evidence" value="ECO:0007669"/>
    <property type="project" value="InterPro"/>
</dbReference>
<dbReference type="InterPro" id="IPR036390">
    <property type="entry name" value="WH_DNA-bd_sf"/>
</dbReference>
<name>A0A2T0X833_9RHOB</name>
<dbReference type="SUPFAM" id="SSF53850">
    <property type="entry name" value="Periplasmic binding protein-like II"/>
    <property type="match status" value="1"/>
</dbReference>
<dbReference type="EMBL" id="PVTT01000001">
    <property type="protein sequence ID" value="PRY95111.1"/>
    <property type="molecule type" value="Genomic_DNA"/>
</dbReference>
<keyword evidence="4" id="KW-0804">Transcription</keyword>
<proteinExistence type="inferred from homology"/>
<dbReference type="InterPro" id="IPR000847">
    <property type="entry name" value="LysR_HTH_N"/>
</dbReference>
<dbReference type="OrthoDB" id="7768317at2"/>
<comment type="caution">
    <text evidence="7">The sequence shown here is derived from an EMBL/GenBank/DDBJ whole genome shotgun (WGS) entry which is preliminary data.</text>
</comment>
<evidence type="ECO:0000256" key="4">
    <source>
        <dbReference type="ARBA" id="ARBA00023163"/>
    </source>
</evidence>
<dbReference type="RefSeq" id="WP_106159534.1">
    <property type="nucleotide sequence ID" value="NZ_PVTT01000001.1"/>
</dbReference>
<organism evidence="7 8">
    <name type="scientific">Hasllibacter halocynthiae</name>
    <dbReference type="NCBI Taxonomy" id="595589"/>
    <lineage>
        <taxon>Bacteria</taxon>
        <taxon>Pseudomonadati</taxon>
        <taxon>Pseudomonadota</taxon>
        <taxon>Alphaproteobacteria</taxon>
        <taxon>Rhodobacterales</taxon>
        <taxon>Roseobacteraceae</taxon>
        <taxon>Hasllibacter</taxon>
    </lineage>
</organism>
<comment type="similarity">
    <text evidence="1">Belongs to the LysR transcriptional regulatory family.</text>
</comment>
<sequence>MTPKDDGRGSAMDNWDDMKFMLALSRRGTMTAAARSLGTNVATVSRRIERLTESAATPLFVKTGGSWRATQVAQGLIRAAEEFEAQVAREENNARQTVGRGLSPIRLAASPVIISSILLPHIGTLVATHPNLRLSLRNKVQSTGLGEADLFIRFGRPEAGRLIARRVGSVSFHPYVPRGRRGPAGGWVGLSSEYDDAPSAVLGHSIYEGDPTVRCDQFEHMVGAMKSTGLPGVIPDIVGARDADLEKVENGGGAVELEFWLAFHQSRRDDMAVRATADWVIECFRSTAWANVQDEIEIAAQ</sequence>
<evidence type="ECO:0000256" key="1">
    <source>
        <dbReference type="ARBA" id="ARBA00009437"/>
    </source>
</evidence>
<evidence type="ECO:0000256" key="2">
    <source>
        <dbReference type="ARBA" id="ARBA00023015"/>
    </source>
</evidence>
<reference evidence="7 8" key="1">
    <citation type="submission" date="2018-03" db="EMBL/GenBank/DDBJ databases">
        <title>Genomic Encyclopedia of Archaeal and Bacterial Type Strains, Phase II (KMG-II): from individual species to whole genera.</title>
        <authorList>
            <person name="Goeker M."/>
        </authorList>
    </citation>
    <scope>NUCLEOTIDE SEQUENCE [LARGE SCALE GENOMIC DNA]</scope>
    <source>
        <strain evidence="7 8">DSM 29318</strain>
    </source>
</reference>
<dbReference type="Pfam" id="PF03466">
    <property type="entry name" value="LysR_substrate"/>
    <property type="match status" value="1"/>
</dbReference>
<accession>A0A2T0X833</accession>
<dbReference type="AlphaFoldDB" id="A0A2T0X833"/>
<dbReference type="Pfam" id="PF00126">
    <property type="entry name" value="HTH_1"/>
    <property type="match status" value="1"/>
</dbReference>
<protein>
    <submittedName>
        <fullName evidence="7">DNA-binding transcriptional LysR family regulator</fullName>
    </submittedName>
</protein>
<dbReference type="SUPFAM" id="SSF46785">
    <property type="entry name" value="Winged helix' DNA-binding domain"/>
    <property type="match status" value="1"/>
</dbReference>
<feature type="coiled-coil region" evidence="5">
    <location>
        <begin position="73"/>
        <end position="100"/>
    </location>
</feature>
<evidence type="ECO:0000256" key="3">
    <source>
        <dbReference type="ARBA" id="ARBA00023125"/>
    </source>
</evidence>
<keyword evidence="2" id="KW-0805">Transcription regulation</keyword>
<dbReference type="InterPro" id="IPR005119">
    <property type="entry name" value="LysR_subst-bd"/>
</dbReference>
<evidence type="ECO:0000313" key="7">
    <source>
        <dbReference type="EMBL" id="PRY95111.1"/>
    </source>
</evidence>
<keyword evidence="3 7" id="KW-0238">DNA-binding</keyword>
<evidence type="ECO:0000259" key="6">
    <source>
        <dbReference type="PROSITE" id="PS50931"/>
    </source>
</evidence>
<dbReference type="InterPro" id="IPR058163">
    <property type="entry name" value="LysR-type_TF_proteobact-type"/>
</dbReference>
<evidence type="ECO:0000313" key="8">
    <source>
        <dbReference type="Proteomes" id="UP000238801"/>
    </source>
</evidence>
<dbReference type="PANTHER" id="PTHR30537">
    <property type="entry name" value="HTH-TYPE TRANSCRIPTIONAL REGULATOR"/>
    <property type="match status" value="1"/>
</dbReference>
<dbReference type="Proteomes" id="UP000238801">
    <property type="component" value="Unassembled WGS sequence"/>
</dbReference>
<keyword evidence="5" id="KW-0175">Coiled coil</keyword>
<gene>
    <name evidence="7" type="ORF">BCF33_0724</name>
</gene>
<dbReference type="InterPro" id="IPR036388">
    <property type="entry name" value="WH-like_DNA-bd_sf"/>
</dbReference>
<evidence type="ECO:0000256" key="5">
    <source>
        <dbReference type="SAM" id="Coils"/>
    </source>
</evidence>
<keyword evidence="8" id="KW-1185">Reference proteome</keyword>
<dbReference type="GO" id="GO:0006351">
    <property type="term" value="P:DNA-templated transcription"/>
    <property type="evidence" value="ECO:0007669"/>
    <property type="project" value="TreeGrafter"/>
</dbReference>
<dbReference type="PANTHER" id="PTHR30537:SF3">
    <property type="entry name" value="TRANSCRIPTIONAL REGULATORY PROTEIN"/>
    <property type="match status" value="1"/>
</dbReference>
<dbReference type="PROSITE" id="PS50931">
    <property type="entry name" value="HTH_LYSR"/>
    <property type="match status" value="1"/>
</dbReference>
<dbReference type="Gene3D" id="1.10.10.10">
    <property type="entry name" value="Winged helix-like DNA-binding domain superfamily/Winged helix DNA-binding domain"/>
    <property type="match status" value="1"/>
</dbReference>
<feature type="domain" description="HTH lysR-type" evidence="6">
    <location>
        <begin position="13"/>
        <end position="70"/>
    </location>
</feature>
<dbReference type="Gene3D" id="3.40.190.10">
    <property type="entry name" value="Periplasmic binding protein-like II"/>
    <property type="match status" value="1"/>
</dbReference>